<protein>
    <submittedName>
        <fullName evidence="3">Antirestriction protein</fullName>
    </submittedName>
    <submittedName>
        <fullName evidence="4">DNA primase</fullName>
    </submittedName>
</protein>
<dbReference type="Pfam" id="PF18818">
    <property type="entry name" value="MPTase-PolyVal"/>
    <property type="match status" value="1"/>
</dbReference>
<accession>F9D6Z3</accession>
<dbReference type="HOGENOM" id="CLU_041111_3_0_10"/>
<dbReference type="KEGG" id="pdt:Prede_2445"/>
<evidence type="ECO:0000259" key="2">
    <source>
        <dbReference type="Pfam" id="PF18818"/>
    </source>
</evidence>
<dbReference type="Proteomes" id="UP000010862">
    <property type="component" value="Chromosome 2"/>
</dbReference>
<reference evidence="3" key="2">
    <citation type="submission" date="2012-02" db="EMBL/GenBank/DDBJ databases">
        <title>Complete sequence of chromosome 2 of Prevotella dentalis DSM 3688.</title>
        <authorList>
            <consortium name="US DOE Joint Genome Institute (JGI-PGF)"/>
            <person name="Lucas S."/>
            <person name="Copeland A."/>
            <person name="Lapidus A."/>
            <person name="Glavina del Rio T."/>
            <person name="Dalin E."/>
            <person name="Tice H."/>
            <person name="Bruce D."/>
            <person name="Goodwin L."/>
            <person name="Pitluck S."/>
            <person name="Peters L."/>
            <person name="Mikhailova N."/>
            <person name="Chertkov O."/>
            <person name="Kyrpides N."/>
            <person name="Mavromatis K."/>
            <person name="Ivanova N."/>
            <person name="Brettin T."/>
            <person name="Detter J.C."/>
            <person name="Han C."/>
            <person name="Larimer F."/>
            <person name="Land M."/>
            <person name="Hauser L."/>
            <person name="Markowitz V."/>
            <person name="Cheng J.-F."/>
            <person name="Hugenholtz P."/>
            <person name="Woyke T."/>
            <person name="Wu D."/>
            <person name="Gronow S."/>
            <person name="Wellnitz S."/>
            <person name="Brambilla E."/>
            <person name="Klenk H.-P."/>
            <person name="Eisen J.A."/>
        </authorList>
    </citation>
    <scope>NUCLEOTIDE SEQUENCE</scope>
    <source>
        <strain evidence="3">DSM 3688</strain>
    </source>
</reference>
<dbReference type="Pfam" id="PF08401">
    <property type="entry name" value="ArdcN"/>
    <property type="match status" value="1"/>
</dbReference>
<dbReference type="AlphaFoldDB" id="F9D6Z3"/>
<feature type="domain" description="Polyvalent protein metallopeptidase" evidence="2">
    <location>
        <begin position="202"/>
        <end position="319"/>
    </location>
</feature>
<evidence type="ECO:0000313" key="4">
    <source>
        <dbReference type="EMBL" id="EGQ11862.1"/>
    </source>
</evidence>
<dbReference type="InterPro" id="IPR041459">
    <property type="entry name" value="MPTase-PolyVal"/>
</dbReference>
<dbReference type="Proteomes" id="UP000007820">
    <property type="component" value="Unassembled WGS sequence"/>
</dbReference>
<gene>
    <name evidence="3" type="ordered locus">Prede_2445</name>
    <name evidence="4" type="ORF">HMPREF9136_2621</name>
</gene>
<dbReference type="GO" id="GO:0003697">
    <property type="term" value="F:single-stranded DNA binding"/>
    <property type="evidence" value="ECO:0007669"/>
    <property type="project" value="InterPro"/>
</dbReference>
<dbReference type="EMBL" id="CP003369">
    <property type="protein sequence ID" value="AGB29695.1"/>
    <property type="molecule type" value="Genomic_DNA"/>
</dbReference>
<feature type="domain" description="N-terminal" evidence="1">
    <location>
        <begin position="15"/>
        <end position="146"/>
    </location>
</feature>
<dbReference type="eggNOG" id="COG4227">
    <property type="taxonomic scope" value="Bacteria"/>
</dbReference>
<dbReference type="InterPro" id="IPR013610">
    <property type="entry name" value="ArdC_N"/>
</dbReference>
<dbReference type="EMBL" id="AFPW01000048">
    <property type="protein sequence ID" value="EGQ11862.1"/>
    <property type="molecule type" value="Genomic_DNA"/>
</dbReference>
<sequence>MMTTAGTETKSLSQKAVDRFTEMMIERMEQMKSTEWKKGWIGNSIAPGAMPQNVSGRGYSGSNSFFLQLDTTLRGYSMPVYLTFKQANDLGAHVKKGESAMPVLYWDIMARDKDGRKITTDTYRQMSLAERMQVQTIPFLKAYNVFNIDQTNLAEVKPDKVEALKKLFAPPEIRDTVGMFASKALDRMFEQQEWICPIQYDKQVPGAYFSPSKDIIVIPRKEQFNIGKTPEEVYKDGMEYYSTALHEMAHSTGTESRLNRGSHEKFGDAKYAKEELVAELTAAMVGNSMGFDKRILNNNAAYLDGWISTLKENPKFIVSVIADVNKAANMVLEEVDKQKMALGEEPLLDKNRNLSADATKDKIAFENASIIKQNSGDYAVRASFQGRELGVKPIDKSLGMLYFSLSEGTEKNRLLFQTLEKSYGDVVLSQSRKRSHQIKV</sequence>
<keyword evidence="6" id="KW-1185">Reference proteome</keyword>
<evidence type="ECO:0000313" key="3">
    <source>
        <dbReference type="EMBL" id="AGB29695.1"/>
    </source>
</evidence>
<organism evidence="4 5">
    <name type="scientific">Prevotella dentalis (strain ATCC 49559 / DSM 3688 / JCM 13448 / NCTC 12043 / ES 2772)</name>
    <name type="common">Mitsuokella dentalis</name>
    <dbReference type="NCBI Taxonomy" id="908937"/>
    <lineage>
        <taxon>Bacteria</taxon>
        <taxon>Pseudomonadati</taxon>
        <taxon>Bacteroidota</taxon>
        <taxon>Bacteroidia</taxon>
        <taxon>Bacteroidales</taxon>
        <taxon>Prevotellaceae</taxon>
        <taxon>Prevotella</taxon>
    </lineage>
</organism>
<dbReference type="PATRIC" id="fig|908937.9.peg.2578"/>
<dbReference type="STRING" id="908937.Prede_2445"/>
<proteinExistence type="predicted"/>
<evidence type="ECO:0000313" key="5">
    <source>
        <dbReference type="Proteomes" id="UP000007820"/>
    </source>
</evidence>
<evidence type="ECO:0000313" key="6">
    <source>
        <dbReference type="Proteomes" id="UP000010862"/>
    </source>
</evidence>
<reference evidence="4 5" key="1">
    <citation type="submission" date="2011-04" db="EMBL/GenBank/DDBJ databases">
        <authorList>
            <person name="Muzny D."/>
            <person name="Qin X."/>
            <person name="Deng J."/>
            <person name="Jiang H."/>
            <person name="Liu Y."/>
            <person name="Qu J."/>
            <person name="Song X.-Z."/>
            <person name="Zhang L."/>
            <person name="Thornton R."/>
            <person name="Coyle M."/>
            <person name="Francisco L."/>
            <person name="Jackson L."/>
            <person name="Javaid M."/>
            <person name="Korchina V."/>
            <person name="Kovar C."/>
            <person name="Mata R."/>
            <person name="Mathew T."/>
            <person name="Ngo R."/>
            <person name="Nguyen L."/>
            <person name="Nguyen N."/>
            <person name="Okwuonu G."/>
            <person name="Ongeri F."/>
            <person name="Pham C."/>
            <person name="Simmons D."/>
            <person name="Wilczek-Boney K."/>
            <person name="Hale W."/>
            <person name="Jakkamsetti A."/>
            <person name="Pham P."/>
            <person name="Ruth R."/>
            <person name="San Lucas F."/>
            <person name="Warren J."/>
            <person name="Zhang J."/>
            <person name="Zhao Z."/>
            <person name="Zhou C."/>
            <person name="Zhu D."/>
            <person name="Lee S."/>
            <person name="Bess C."/>
            <person name="Blankenburg K."/>
            <person name="Forbes L."/>
            <person name="Fu Q."/>
            <person name="Gubbala S."/>
            <person name="Hirani K."/>
            <person name="Jayaseelan J.C."/>
            <person name="Lara F."/>
            <person name="Munidasa M."/>
            <person name="Palculict T."/>
            <person name="Patil S."/>
            <person name="Pu L.-L."/>
            <person name="Saada N."/>
            <person name="Tang L."/>
            <person name="Weissenberger G."/>
            <person name="Zhu Y."/>
            <person name="Hemphill L."/>
            <person name="Shang Y."/>
            <person name="Youmans B."/>
            <person name="Ayvaz T."/>
            <person name="Ross M."/>
            <person name="Santibanez J."/>
            <person name="Aqrawi P."/>
            <person name="Gross S."/>
            <person name="Joshi V."/>
            <person name="Fowler G."/>
            <person name="Nazareth L."/>
            <person name="Reid J."/>
            <person name="Worley K."/>
            <person name="Petrosino J."/>
            <person name="Highlander S."/>
            <person name="Gibbs R."/>
        </authorList>
    </citation>
    <scope>NUCLEOTIDE SEQUENCE [LARGE SCALE GENOMIC DNA]</scope>
    <source>
        <strain evidence="4 5">DSM 3688</strain>
    </source>
</reference>
<name>F9D6Z3_PREDD</name>
<evidence type="ECO:0000259" key="1">
    <source>
        <dbReference type="Pfam" id="PF08401"/>
    </source>
</evidence>